<dbReference type="InterPro" id="IPR002909">
    <property type="entry name" value="IPT_dom"/>
</dbReference>
<dbReference type="Pfam" id="PF24681">
    <property type="entry name" value="Kelch_KLHDC2_KLHL20_DRC7"/>
    <property type="match status" value="1"/>
</dbReference>
<dbReference type="PROSITE" id="PS51257">
    <property type="entry name" value="PROKAR_LIPOPROTEIN"/>
    <property type="match status" value="1"/>
</dbReference>
<dbReference type="InterPro" id="IPR014756">
    <property type="entry name" value="Ig_E-set"/>
</dbReference>
<evidence type="ECO:0000313" key="4">
    <source>
        <dbReference type="EMBL" id="MBO3099185.1"/>
    </source>
</evidence>
<protein>
    <submittedName>
        <fullName evidence="4">IPT/TIG domain-containing protein</fullName>
    </submittedName>
</protein>
<dbReference type="Gene3D" id="2.120.10.80">
    <property type="entry name" value="Kelch-type beta propeller"/>
    <property type="match status" value="2"/>
</dbReference>
<dbReference type="PANTHER" id="PTHR45632:SF3">
    <property type="entry name" value="KELCH-LIKE PROTEIN 32"/>
    <property type="match status" value="1"/>
</dbReference>
<feature type="domain" description="IPT/TIG" evidence="3">
    <location>
        <begin position="143"/>
        <end position="199"/>
    </location>
</feature>
<evidence type="ECO:0000259" key="3">
    <source>
        <dbReference type="Pfam" id="PF01833"/>
    </source>
</evidence>
<proteinExistence type="predicted"/>
<dbReference type="InterPro" id="IPR015915">
    <property type="entry name" value="Kelch-typ_b-propeller"/>
</dbReference>
<dbReference type="InterPro" id="IPR013783">
    <property type="entry name" value="Ig-like_fold"/>
</dbReference>
<accession>A0ABS3STY1</accession>
<gene>
    <name evidence="4" type="ORF">J4051_12965</name>
</gene>
<dbReference type="Pfam" id="PF01833">
    <property type="entry name" value="TIG"/>
    <property type="match status" value="2"/>
</dbReference>
<feature type="domain" description="IPT/TIG" evidence="3">
    <location>
        <begin position="213"/>
        <end position="283"/>
    </location>
</feature>
<comment type="caution">
    <text evidence="4">The sequence shown here is derived from an EMBL/GenBank/DDBJ whole genome shotgun (WGS) entry which is preliminary data.</text>
</comment>
<evidence type="ECO:0000313" key="5">
    <source>
        <dbReference type="Proteomes" id="UP000681315"/>
    </source>
</evidence>
<evidence type="ECO:0000256" key="1">
    <source>
        <dbReference type="ARBA" id="ARBA00022441"/>
    </source>
</evidence>
<reference evidence="4 5" key="1">
    <citation type="submission" date="2021-03" db="EMBL/GenBank/DDBJ databases">
        <title>Gelidibacter sp. nov., isolated from costal sediment.</title>
        <authorList>
            <person name="Lun K.-Y."/>
        </authorList>
    </citation>
    <scope>NUCLEOTIDE SEQUENCE [LARGE SCALE GENOMIC DNA]</scope>
    <source>
        <strain evidence="4 5">DF109</strain>
    </source>
</reference>
<keyword evidence="1" id="KW-0880">Kelch repeat</keyword>
<keyword evidence="2" id="KW-0677">Repeat</keyword>
<evidence type="ECO:0000256" key="2">
    <source>
        <dbReference type="ARBA" id="ARBA00022737"/>
    </source>
</evidence>
<sequence>MVKNIFYSSILLILVLSCQNDDLTPKSELINLTLSVSVPQSGGAKLKATYTGVEQNKISESGFLLSRQPLPNLNNAIIIESKRSGNQLESTIDTDLIYNGEYFVRAYIKLVSKEIHYSDEQSFVSLGSSPPVIEEVTQQAHLLDTITISGKNFTSKINNIQVKFGEESSRILVSSDSIIKCIVPVTLKSSNPSIEVKVYEKEVAFNGFSLFKPEIASVSSLNATFRDHLTIEGDHFDFEASRNKVYFGNIEAAVTYSDRRTLKIMVPDGLESSSEQIKIITQLQETIHTTNFQLIAPQISFVPEDLFANQEVVIQGAYFHPVKDKNKIIFEDAVANISSGDTETLHTKVPLGPFPRRKAIVKVQVLDMIATYEIELDVLDKWAMVSNDLPFRYYGSIHNAIVASNTAYIITEKRDEYAGTKYLWKFNPEDLSWQQHNLPFDFGVNEIGAIAETDGTNIYVYLPNNSNDFWEYNTTTSTWSKKANFIGNKRGAATHFSINGEIYIGLGVDSLPHSPISYNDFYKYSPSSNTWVQVYDNPFGIYAGSTRRNVSTFVINNIAYLTGGAYSTGDTDSWSYNPNSNTWRRIADFNSARHSSASFALNGFGYVTGGSRVSGSNRNDCWRYDPSSDSWVQMEDVGHIPRGRHFSFTLNGKAYVGGGGIYDSGGSNGYDLYEYIP</sequence>
<name>A0ABS3STY1_9FLAO</name>
<dbReference type="PANTHER" id="PTHR45632">
    <property type="entry name" value="LD33804P"/>
    <property type="match status" value="1"/>
</dbReference>
<dbReference type="Proteomes" id="UP000681315">
    <property type="component" value="Unassembled WGS sequence"/>
</dbReference>
<organism evidence="4 5">
    <name type="scientific">Gelidibacter pelagius</name>
    <dbReference type="NCBI Taxonomy" id="2819985"/>
    <lineage>
        <taxon>Bacteria</taxon>
        <taxon>Pseudomonadati</taxon>
        <taxon>Bacteroidota</taxon>
        <taxon>Flavobacteriia</taxon>
        <taxon>Flavobacteriales</taxon>
        <taxon>Flavobacteriaceae</taxon>
        <taxon>Gelidibacter</taxon>
    </lineage>
</organism>
<dbReference type="InterPro" id="IPR011043">
    <property type="entry name" value="Gal_Oxase/kelch_b-propeller"/>
</dbReference>
<keyword evidence="5" id="KW-1185">Reference proteome</keyword>
<dbReference type="SUPFAM" id="SSF50965">
    <property type="entry name" value="Galactose oxidase, central domain"/>
    <property type="match status" value="1"/>
</dbReference>
<dbReference type="SUPFAM" id="SSF81296">
    <property type="entry name" value="E set domains"/>
    <property type="match status" value="2"/>
</dbReference>
<dbReference type="Gene3D" id="2.60.40.10">
    <property type="entry name" value="Immunoglobulins"/>
    <property type="match status" value="2"/>
</dbReference>
<dbReference type="RefSeq" id="WP_208234300.1">
    <property type="nucleotide sequence ID" value="NZ_JAGEVG010000014.1"/>
</dbReference>
<dbReference type="CDD" id="cd00603">
    <property type="entry name" value="IPT_PCSR"/>
    <property type="match status" value="1"/>
</dbReference>
<dbReference type="EMBL" id="JAGEVG010000014">
    <property type="protein sequence ID" value="MBO3099185.1"/>
    <property type="molecule type" value="Genomic_DNA"/>
</dbReference>